<dbReference type="EMBL" id="PFHR01000008">
    <property type="protein sequence ID" value="PIW97334.1"/>
    <property type="molecule type" value="Genomic_DNA"/>
</dbReference>
<comment type="caution">
    <text evidence="1">The sequence shown here is derived from an EMBL/GenBank/DDBJ whole genome shotgun (WGS) entry which is preliminary data.</text>
</comment>
<name>A0A2M7IQ25_9BACT</name>
<feature type="non-terminal residue" evidence="1">
    <location>
        <position position="1"/>
    </location>
</feature>
<gene>
    <name evidence="1" type="ORF">COZ82_00145</name>
</gene>
<accession>A0A2M7IQ25</accession>
<dbReference type="AlphaFoldDB" id="A0A2M7IQ25"/>
<dbReference type="Proteomes" id="UP000230837">
    <property type="component" value="Unassembled WGS sequence"/>
</dbReference>
<evidence type="ECO:0000313" key="1">
    <source>
        <dbReference type="EMBL" id="PIW97334.1"/>
    </source>
</evidence>
<reference evidence="2" key="1">
    <citation type="submission" date="2017-09" db="EMBL/GenBank/DDBJ databases">
        <title>Depth-based differentiation of microbial function through sediment-hosted aquifers and enrichment of novel symbionts in the deep terrestrial subsurface.</title>
        <authorList>
            <person name="Probst A.J."/>
            <person name="Ladd B."/>
            <person name="Jarett J.K."/>
            <person name="Geller-Mcgrath D.E."/>
            <person name="Sieber C.M.K."/>
            <person name="Emerson J.B."/>
            <person name="Anantharaman K."/>
            <person name="Thomas B.C."/>
            <person name="Malmstrom R."/>
            <person name="Stieglmeier M."/>
            <person name="Klingl A."/>
            <person name="Woyke T."/>
            <person name="Ryan C.M."/>
            <person name="Banfield J.F."/>
        </authorList>
    </citation>
    <scope>NUCLEOTIDE SEQUENCE [LARGE SCALE GENOMIC DNA]</scope>
</reference>
<evidence type="ECO:0000313" key="2">
    <source>
        <dbReference type="Proteomes" id="UP000230837"/>
    </source>
</evidence>
<organism evidence="1 2">
    <name type="scientific">Candidatus Kaiserbacteria bacterium CG_4_8_14_3_um_filter_38_9</name>
    <dbReference type="NCBI Taxonomy" id="1974599"/>
    <lineage>
        <taxon>Bacteria</taxon>
        <taxon>Candidatus Kaiseribacteriota</taxon>
    </lineage>
</organism>
<proteinExistence type="predicted"/>
<sequence>GVAKIGRTVIGGGADRIRRSEAMKNFNVNHPFTAKLAHSTLTQVTDNSFDVRNAFGGIGGALGI</sequence>
<protein>
    <submittedName>
        <fullName evidence="1">Uncharacterized protein</fullName>
    </submittedName>
</protein>
<feature type="non-terminal residue" evidence="1">
    <location>
        <position position="64"/>
    </location>
</feature>